<evidence type="ECO:0000256" key="2">
    <source>
        <dbReference type="ARBA" id="ARBA00010701"/>
    </source>
</evidence>
<keyword evidence="3" id="KW-0964">Secreted</keyword>
<dbReference type="GO" id="GO:0016298">
    <property type="term" value="F:lipase activity"/>
    <property type="evidence" value="ECO:0007669"/>
    <property type="project" value="InterPro"/>
</dbReference>
<dbReference type="InterPro" id="IPR000734">
    <property type="entry name" value="TAG_lipase"/>
</dbReference>
<reference evidence="7 8" key="1">
    <citation type="submission" date="2015-04" db="EMBL/GenBank/DDBJ databases">
        <authorList>
            <person name="Syromyatnikov M.Y."/>
            <person name="Popov V.N."/>
        </authorList>
    </citation>
    <scope>NUCLEOTIDE SEQUENCE [LARGE SCALE GENOMIC DNA]</scope>
</reference>
<comment type="similarity">
    <text evidence="2 4">Belongs to the AB hydrolase superfamily. Lipase family.</text>
</comment>
<dbReference type="GO" id="GO:0005615">
    <property type="term" value="C:extracellular space"/>
    <property type="evidence" value="ECO:0007669"/>
    <property type="project" value="TreeGrafter"/>
</dbReference>
<evidence type="ECO:0000313" key="7">
    <source>
        <dbReference type="EMBL" id="CRK87466.1"/>
    </source>
</evidence>
<feature type="domain" description="Lipase" evidence="6">
    <location>
        <begin position="30"/>
        <end position="307"/>
    </location>
</feature>
<dbReference type="CDD" id="cd00707">
    <property type="entry name" value="Pancreat_lipase_like"/>
    <property type="match status" value="1"/>
</dbReference>
<dbReference type="Proteomes" id="UP000183832">
    <property type="component" value="Unassembled WGS sequence"/>
</dbReference>
<proteinExistence type="inferred from homology"/>
<feature type="chain" id="PRO_5012633724" evidence="5">
    <location>
        <begin position="18"/>
        <end position="310"/>
    </location>
</feature>
<dbReference type="Pfam" id="PF00151">
    <property type="entry name" value="Lipase"/>
    <property type="match status" value="1"/>
</dbReference>
<dbReference type="GO" id="GO:0016042">
    <property type="term" value="P:lipid catabolic process"/>
    <property type="evidence" value="ECO:0007669"/>
    <property type="project" value="TreeGrafter"/>
</dbReference>
<dbReference type="InterPro" id="IPR029058">
    <property type="entry name" value="AB_hydrolase_fold"/>
</dbReference>
<evidence type="ECO:0000256" key="5">
    <source>
        <dbReference type="SAM" id="SignalP"/>
    </source>
</evidence>
<dbReference type="InterPro" id="IPR013818">
    <property type="entry name" value="Lipase"/>
</dbReference>
<accession>A0A1J1HIT2</accession>
<dbReference type="PANTHER" id="PTHR11610:SF150">
    <property type="entry name" value="FI01825P-RELATED"/>
    <property type="match status" value="1"/>
</dbReference>
<dbReference type="OrthoDB" id="199913at2759"/>
<gene>
    <name evidence="7" type="ORF">CLUMA_CG001267</name>
</gene>
<evidence type="ECO:0000256" key="3">
    <source>
        <dbReference type="ARBA" id="ARBA00022525"/>
    </source>
</evidence>
<dbReference type="SUPFAM" id="SSF53474">
    <property type="entry name" value="alpha/beta-Hydrolases"/>
    <property type="match status" value="1"/>
</dbReference>
<evidence type="ECO:0000313" key="8">
    <source>
        <dbReference type="Proteomes" id="UP000183832"/>
    </source>
</evidence>
<feature type="signal peptide" evidence="5">
    <location>
        <begin position="1"/>
        <end position="17"/>
    </location>
</feature>
<evidence type="ECO:0000259" key="6">
    <source>
        <dbReference type="Pfam" id="PF00151"/>
    </source>
</evidence>
<dbReference type="PRINTS" id="PR00821">
    <property type="entry name" value="TAGLIPASE"/>
</dbReference>
<dbReference type="EMBL" id="CVRI01000004">
    <property type="protein sequence ID" value="CRK87466.1"/>
    <property type="molecule type" value="Genomic_DNA"/>
</dbReference>
<dbReference type="STRING" id="568069.A0A1J1HIT2"/>
<evidence type="ECO:0000256" key="1">
    <source>
        <dbReference type="ARBA" id="ARBA00004613"/>
    </source>
</evidence>
<evidence type="ECO:0000256" key="4">
    <source>
        <dbReference type="RuleBase" id="RU004262"/>
    </source>
</evidence>
<dbReference type="Gene3D" id="3.40.50.1820">
    <property type="entry name" value="alpha/beta hydrolase"/>
    <property type="match status" value="1"/>
</dbReference>
<protein>
    <submittedName>
        <fullName evidence="7">CLUMA_CG001267, isoform A</fullName>
    </submittedName>
</protein>
<dbReference type="GO" id="GO:0017171">
    <property type="term" value="F:serine hydrolase activity"/>
    <property type="evidence" value="ECO:0007669"/>
    <property type="project" value="TreeGrafter"/>
</dbReference>
<keyword evidence="5" id="KW-0732">Signal</keyword>
<organism evidence="7 8">
    <name type="scientific">Clunio marinus</name>
    <dbReference type="NCBI Taxonomy" id="568069"/>
    <lineage>
        <taxon>Eukaryota</taxon>
        <taxon>Metazoa</taxon>
        <taxon>Ecdysozoa</taxon>
        <taxon>Arthropoda</taxon>
        <taxon>Hexapoda</taxon>
        <taxon>Insecta</taxon>
        <taxon>Pterygota</taxon>
        <taxon>Neoptera</taxon>
        <taxon>Endopterygota</taxon>
        <taxon>Diptera</taxon>
        <taxon>Nematocera</taxon>
        <taxon>Chironomoidea</taxon>
        <taxon>Chironomidae</taxon>
        <taxon>Clunio</taxon>
    </lineage>
</organism>
<sequence length="310" mass="33017">MKFALTFLFSISACAIALPTQNEPIAPTYDAMRDVRFLLQNRQNRGNAVQVTLGDLNSINQSVYRRDLPMRISIHGWGANADDGTHHSIARVLLDEDDFNFVFIDWSAGAQTINYVAARNNVPPTGAAVAAFLDWLHENDLLDFNQVTIIGFSLGAHVAGFTGKSVTRGRVNTIIGLDPAGPLFPVGDPTGRLDVGDAVYVEAIHTNGGTLGSGIGAPIAHADFFPNGGETQPGCTTGGCSHTRAVSLYMESVTNNQFRANRCATAADAATGNCALTPIAFMGGEPSNYRNNLRGIFHMTTNSASPFGRG</sequence>
<name>A0A1J1HIT2_9DIPT</name>
<dbReference type="AlphaFoldDB" id="A0A1J1HIT2"/>
<dbReference type="PANTHER" id="PTHR11610">
    <property type="entry name" value="LIPASE"/>
    <property type="match status" value="1"/>
</dbReference>
<dbReference type="InterPro" id="IPR033906">
    <property type="entry name" value="Lipase_N"/>
</dbReference>
<comment type="subcellular location">
    <subcellularLocation>
        <location evidence="1">Secreted</location>
    </subcellularLocation>
</comment>
<keyword evidence="8" id="KW-1185">Reference proteome</keyword>